<keyword evidence="1" id="KW-0393">Immunoglobulin domain</keyword>
<dbReference type="InterPro" id="IPR003597">
    <property type="entry name" value="Ig_C1-set"/>
</dbReference>
<feature type="transmembrane region" description="Helical" evidence="2">
    <location>
        <begin position="526"/>
        <end position="547"/>
    </location>
</feature>
<dbReference type="CDD" id="cd00098">
    <property type="entry name" value="IgC1"/>
    <property type="match status" value="1"/>
</dbReference>
<feature type="domain" description="Ig-like" evidence="4">
    <location>
        <begin position="416"/>
        <end position="531"/>
    </location>
</feature>
<dbReference type="InterPro" id="IPR007110">
    <property type="entry name" value="Ig-like_dom"/>
</dbReference>
<keyword evidence="3" id="KW-0732">Signal</keyword>
<dbReference type="AlphaFoldDB" id="A0AAV7TKX4"/>
<dbReference type="InterPro" id="IPR036179">
    <property type="entry name" value="Ig-like_dom_sf"/>
</dbReference>
<feature type="chain" id="PRO_5044012237" description="Ig-like domain-containing protein" evidence="3">
    <location>
        <begin position="19"/>
        <end position="550"/>
    </location>
</feature>
<keyword evidence="2" id="KW-0812">Transmembrane</keyword>
<dbReference type="Pfam" id="PF07686">
    <property type="entry name" value="V-set"/>
    <property type="match status" value="1"/>
</dbReference>
<keyword evidence="6" id="KW-1185">Reference proteome</keyword>
<comment type="caution">
    <text evidence="5">The sequence shown here is derived from an EMBL/GenBank/DDBJ whole genome shotgun (WGS) entry which is preliminary data.</text>
</comment>
<dbReference type="InterPro" id="IPR003006">
    <property type="entry name" value="Ig/MHC_CS"/>
</dbReference>
<dbReference type="SMART" id="SM00409">
    <property type="entry name" value="IG"/>
    <property type="match status" value="2"/>
</dbReference>
<evidence type="ECO:0000256" key="3">
    <source>
        <dbReference type="SAM" id="SignalP"/>
    </source>
</evidence>
<feature type="signal peptide" evidence="3">
    <location>
        <begin position="1"/>
        <end position="18"/>
    </location>
</feature>
<proteinExistence type="predicted"/>
<dbReference type="PROSITE" id="PS00290">
    <property type="entry name" value="IG_MHC"/>
    <property type="match status" value="1"/>
</dbReference>
<dbReference type="EMBL" id="JANPWB010000006">
    <property type="protein sequence ID" value="KAJ1177106.1"/>
    <property type="molecule type" value="Genomic_DNA"/>
</dbReference>
<accession>A0AAV7TKX4</accession>
<dbReference type="Gene3D" id="2.60.40.10">
    <property type="entry name" value="Immunoglobulins"/>
    <property type="match status" value="4"/>
</dbReference>
<dbReference type="SUPFAM" id="SSF48726">
    <property type="entry name" value="Immunoglobulin"/>
    <property type="match status" value="4"/>
</dbReference>
<evidence type="ECO:0000259" key="4">
    <source>
        <dbReference type="PROSITE" id="PS50835"/>
    </source>
</evidence>
<gene>
    <name evidence="5" type="ORF">NDU88_002368</name>
</gene>
<feature type="domain" description="Ig-like" evidence="4">
    <location>
        <begin position="34"/>
        <end position="116"/>
    </location>
</feature>
<name>A0AAV7TKX4_PLEWA</name>
<dbReference type="InterPro" id="IPR013783">
    <property type="entry name" value="Ig-like_fold"/>
</dbReference>
<dbReference type="Pfam" id="PF07654">
    <property type="entry name" value="C1-set"/>
    <property type="match status" value="1"/>
</dbReference>
<dbReference type="InterPro" id="IPR050380">
    <property type="entry name" value="Immune_Resp_Modulators"/>
</dbReference>
<keyword evidence="2" id="KW-1133">Transmembrane helix</keyword>
<dbReference type="PROSITE" id="PS50835">
    <property type="entry name" value="IG_LIKE"/>
    <property type="match status" value="3"/>
</dbReference>
<dbReference type="PANTHER" id="PTHR23411">
    <property type="entry name" value="TAPASIN"/>
    <property type="match status" value="1"/>
</dbReference>
<keyword evidence="2" id="KW-0472">Membrane</keyword>
<evidence type="ECO:0000313" key="6">
    <source>
        <dbReference type="Proteomes" id="UP001066276"/>
    </source>
</evidence>
<feature type="domain" description="Ig-like" evidence="4">
    <location>
        <begin position="135"/>
        <end position="234"/>
    </location>
</feature>
<dbReference type="Proteomes" id="UP001066276">
    <property type="component" value="Chromosome 3_2"/>
</dbReference>
<feature type="transmembrane region" description="Helical" evidence="2">
    <location>
        <begin position="241"/>
        <end position="266"/>
    </location>
</feature>
<sequence>MAHLRLCFLVFCLRYAESQDLKILDAEPIKVLMNENVTLPCKFGAQVWDLRIIGITWYYRLKEVEKTIYQFDGNRGVHVAKRSGSTMLIEEIKKGNGALHLPRIQINEEGEYKCVVFVTPSKAEGIFRLQVSAQPISSLLPKEVEVQIGTEKSVSCRMEGFYPQAFEISWWTSKYGVISEDTCTGYPEKNQDGTYNVTSYLRLQPSIEDNKNIYTCIVQHRSLSVPLMLNTTLTVKEKDSFLSVFIEAVVGNTLAWIVFVVCFLCIHKRHPKIVAPKVTDIIGNKVLVHNEEATLSCNVTGFWPEEITVIFSLVQPEKTSTVFYCWPIQRPANENDMQANVPLWNNMEITINRTQMFSQAPIKSHCDGTYSLSCKIIIVPDAEQHNGAEFCLTVKHKALEEPVHQKRLLSVIGRVPTVSEIMKPPRIIHQERIMLTCPINGFKQRPSKLTWIKKQQNEEKKLVVYDSGRDEVDYFSENYSHMISEHTFGDGTLSILSALSFTPSVTADNDAMFLCRIRNNATEEDVVKTLTLCVKATLILLYIYYIYIFF</sequence>
<dbReference type="InterPro" id="IPR013106">
    <property type="entry name" value="Ig_V-set"/>
</dbReference>
<dbReference type="InterPro" id="IPR003599">
    <property type="entry name" value="Ig_sub"/>
</dbReference>
<reference evidence="5" key="1">
    <citation type="journal article" date="2022" name="bioRxiv">
        <title>Sequencing and chromosome-scale assembly of the giantPleurodeles waltlgenome.</title>
        <authorList>
            <person name="Brown T."/>
            <person name="Elewa A."/>
            <person name="Iarovenko S."/>
            <person name="Subramanian E."/>
            <person name="Araus A.J."/>
            <person name="Petzold A."/>
            <person name="Susuki M."/>
            <person name="Suzuki K.-i.T."/>
            <person name="Hayashi T."/>
            <person name="Toyoda A."/>
            <person name="Oliveira C."/>
            <person name="Osipova E."/>
            <person name="Leigh N.D."/>
            <person name="Simon A."/>
            <person name="Yun M.H."/>
        </authorList>
    </citation>
    <scope>NUCLEOTIDE SEQUENCE</scope>
    <source>
        <strain evidence="5">20211129_DDA</strain>
        <tissue evidence="5">Liver</tissue>
    </source>
</reference>
<evidence type="ECO:0000256" key="1">
    <source>
        <dbReference type="ARBA" id="ARBA00023319"/>
    </source>
</evidence>
<protein>
    <recommendedName>
        <fullName evidence="4">Ig-like domain-containing protein</fullName>
    </recommendedName>
</protein>
<evidence type="ECO:0000313" key="5">
    <source>
        <dbReference type="EMBL" id="KAJ1177106.1"/>
    </source>
</evidence>
<dbReference type="SMART" id="SM00407">
    <property type="entry name" value="IGc1"/>
    <property type="match status" value="1"/>
</dbReference>
<evidence type="ECO:0000256" key="2">
    <source>
        <dbReference type="SAM" id="Phobius"/>
    </source>
</evidence>
<organism evidence="5 6">
    <name type="scientific">Pleurodeles waltl</name>
    <name type="common">Iberian ribbed newt</name>
    <dbReference type="NCBI Taxonomy" id="8319"/>
    <lineage>
        <taxon>Eukaryota</taxon>
        <taxon>Metazoa</taxon>
        <taxon>Chordata</taxon>
        <taxon>Craniata</taxon>
        <taxon>Vertebrata</taxon>
        <taxon>Euteleostomi</taxon>
        <taxon>Amphibia</taxon>
        <taxon>Batrachia</taxon>
        <taxon>Caudata</taxon>
        <taxon>Salamandroidea</taxon>
        <taxon>Salamandridae</taxon>
        <taxon>Pleurodelinae</taxon>
        <taxon>Pleurodeles</taxon>
    </lineage>
</organism>